<protein>
    <submittedName>
        <fullName evidence="2">Uncharacterized protein</fullName>
    </submittedName>
</protein>
<feature type="transmembrane region" description="Helical" evidence="1">
    <location>
        <begin position="7"/>
        <end position="26"/>
    </location>
</feature>
<keyword evidence="1" id="KW-0472">Membrane</keyword>
<evidence type="ECO:0000256" key="1">
    <source>
        <dbReference type="SAM" id="Phobius"/>
    </source>
</evidence>
<sequence>MRKRNGLWQYLQVFNIFVILLHLVILKTENTNFLSTETKHHYSQEKTSHKKCNELDFADNNRTPIKCNSNYCSGFSLFFTASFHSFAFEKFIDQEINNRYFLYDDPPYSSFFNSIWIPPKITGYISAIVK</sequence>
<keyword evidence="3" id="KW-1185">Reference proteome</keyword>
<dbReference type="EMBL" id="FXTC01000001">
    <property type="protein sequence ID" value="SMO47121.1"/>
    <property type="molecule type" value="Genomic_DNA"/>
</dbReference>
<keyword evidence="1" id="KW-1133">Transmembrane helix</keyword>
<accession>A0A521BJT7</accession>
<evidence type="ECO:0000313" key="3">
    <source>
        <dbReference type="Proteomes" id="UP000316916"/>
    </source>
</evidence>
<name>A0A521BJT7_9FLAO</name>
<proteinExistence type="predicted"/>
<organism evidence="2 3">
    <name type="scientific">Chryseobacterium rhizoplanae</name>
    <dbReference type="NCBI Taxonomy" id="1609531"/>
    <lineage>
        <taxon>Bacteria</taxon>
        <taxon>Pseudomonadati</taxon>
        <taxon>Bacteroidota</taxon>
        <taxon>Flavobacteriia</taxon>
        <taxon>Flavobacteriales</taxon>
        <taxon>Weeksellaceae</taxon>
        <taxon>Chryseobacterium group</taxon>
        <taxon>Chryseobacterium</taxon>
    </lineage>
</organism>
<dbReference type="RefSeq" id="WP_142717001.1">
    <property type="nucleotide sequence ID" value="NZ_FXTC01000001.1"/>
</dbReference>
<evidence type="ECO:0000313" key="2">
    <source>
        <dbReference type="EMBL" id="SMO47121.1"/>
    </source>
</evidence>
<dbReference type="AlphaFoldDB" id="A0A521BJT7"/>
<dbReference type="Proteomes" id="UP000316916">
    <property type="component" value="Unassembled WGS sequence"/>
</dbReference>
<keyword evidence="1" id="KW-0812">Transmembrane</keyword>
<reference evidence="2 3" key="1">
    <citation type="submission" date="2017-05" db="EMBL/GenBank/DDBJ databases">
        <authorList>
            <person name="Varghese N."/>
            <person name="Submissions S."/>
        </authorList>
    </citation>
    <scope>NUCLEOTIDE SEQUENCE [LARGE SCALE GENOMIC DNA]</scope>
    <source>
        <strain evidence="2 3">DSM 29371</strain>
    </source>
</reference>
<gene>
    <name evidence="2" type="ORF">SAMN06265171_1011050</name>
</gene>